<dbReference type="PANTHER" id="PTHR31044:SF120">
    <property type="entry name" value="CARBOHYDRATE-BINDING X8 DOMAIN SUPERFAMILY PROTEIN"/>
    <property type="match status" value="1"/>
</dbReference>
<dbReference type="GO" id="GO:0005886">
    <property type="term" value="C:plasma membrane"/>
    <property type="evidence" value="ECO:0007669"/>
    <property type="project" value="UniProtKB-SubCell"/>
</dbReference>
<evidence type="ECO:0000313" key="12">
    <source>
        <dbReference type="EMBL" id="KAJ4968111.1"/>
    </source>
</evidence>
<evidence type="ECO:0000256" key="8">
    <source>
        <dbReference type="SAM" id="MobiDB-lite"/>
    </source>
</evidence>
<feature type="domain" description="X8" evidence="11">
    <location>
        <begin position="404"/>
        <end position="489"/>
    </location>
</feature>
<keyword evidence="6" id="KW-1015">Disulfide bond</keyword>
<name>A0A9Q0KCR2_9MAGN</name>
<evidence type="ECO:0000256" key="4">
    <source>
        <dbReference type="ARBA" id="ARBA00022729"/>
    </source>
</evidence>
<dbReference type="FunFam" id="1.20.58.1040:FF:000001">
    <property type="entry name" value="Glucan endo-1,3-beta-glucosidase 4"/>
    <property type="match status" value="1"/>
</dbReference>
<dbReference type="GO" id="GO:0009506">
    <property type="term" value="C:plasmodesma"/>
    <property type="evidence" value="ECO:0007669"/>
    <property type="project" value="UniProtKB-ARBA"/>
</dbReference>
<dbReference type="Gene3D" id="1.20.58.1040">
    <property type="match status" value="1"/>
</dbReference>
<organism evidence="12 13">
    <name type="scientific">Protea cynaroides</name>
    <dbReference type="NCBI Taxonomy" id="273540"/>
    <lineage>
        <taxon>Eukaryota</taxon>
        <taxon>Viridiplantae</taxon>
        <taxon>Streptophyta</taxon>
        <taxon>Embryophyta</taxon>
        <taxon>Tracheophyta</taxon>
        <taxon>Spermatophyta</taxon>
        <taxon>Magnoliopsida</taxon>
        <taxon>Proteales</taxon>
        <taxon>Proteaceae</taxon>
        <taxon>Protea</taxon>
    </lineage>
</organism>
<keyword evidence="5 9" id="KW-0472">Membrane</keyword>
<dbReference type="GO" id="GO:0098552">
    <property type="term" value="C:side of membrane"/>
    <property type="evidence" value="ECO:0007669"/>
    <property type="project" value="UniProtKB-KW"/>
</dbReference>
<accession>A0A9Q0KCR2</accession>
<keyword evidence="3" id="KW-0336">GPI-anchor</keyword>
<dbReference type="OrthoDB" id="417697at2759"/>
<evidence type="ECO:0000259" key="11">
    <source>
        <dbReference type="SMART" id="SM00768"/>
    </source>
</evidence>
<dbReference type="InterPro" id="IPR012946">
    <property type="entry name" value="X8"/>
</dbReference>
<sequence length="559" mass="59361">MAGVVFRSCFFFFFLLLVLIVRSSGTMVGFYCDARREGATSLAIETISFLENNKVSPSQIRVLVPADSSVLDSLSNTGVNIDLYLHETEVENLKTHLATVLHRVNITSIVVSCSQDSSVAPNQLPFTLNILRSIHSALRCLNLERPVKVSMAFTMSFLEKINENHGSGLHAIIDFIKKSNSFIVIESVIRGELSMGNQFIRMMIETATRATTALPYVDAPMVVIVHSSASPSAVEVTGFTSKIMRSVEDNTHFQGLDGLFAEISPMKDSEREELKWGEEQIFPSSRSELLDNINDRRALSQAKTTLHDQIDQPPATLPETTITNPVTTPAATIPPDNPSPTITVPSTNPVTITPTNPTTPVINPVTAPLTPPVTNPVTTYPISPPSSIPKENPVSASPPTTGQTWCVAKDGALEIALQAALDYACGVGGTDCSPIQSTGNCNNQTNNLQSIASYAINSYYQKNPVPTSCNFGGAAMIVNSNPSTASCVYPSSSSSAAATTPGSASSSSVPGSATTSIDGSEPPPSFNSTSVSISAHLQPLFGIIVLVVSIITGNLVTAA</sequence>
<keyword evidence="9" id="KW-0812">Transmembrane</keyword>
<evidence type="ECO:0000256" key="5">
    <source>
        <dbReference type="ARBA" id="ARBA00023136"/>
    </source>
</evidence>
<evidence type="ECO:0000256" key="6">
    <source>
        <dbReference type="ARBA" id="ARBA00023157"/>
    </source>
</evidence>
<feature type="region of interest" description="Disordered" evidence="8">
    <location>
        <begin position="499"/>
        <end position="525"/>
    </location>
</feature>
<comment type="subcellular location">
    <subcellularLocation>
        <location evidence="1">Cell membrane</location>
        <topology evidence="1">Lipid-anchor</topology>
        <topology evidence="1">GPI-anchor</topology>
    </subcellularLocation>
</comment>
<dbReference type="InterPro" id="IPR044788">
    <property type="entry name" value="X8_dom_prot"/>
</dbReference>
<keyword evidence="4 10" id="KW-0732">Signal</keyword>
<comment type="caution">
    <text evidence="12">The sequence shown here is derived from an EMBL/GenBank/DDBJ whole genome shotgun (WGS) entry which is preliminary data.</text>
</comment>
<dbReference type="Gene3D" id="3.20.20.80">
    <property type="entry name" value="Glycosidases"/>
    <property type="match status" value="1"/>
</dbReference>
<evidence type="ECO:0000256" key="3">
    <source>
        <dbReference type="ARBA" id="ARBA00022622"/>
    </source>
</evidence>
<evidence type="ECO:0000256" key="2">
    <source>
        <dbReference type="ARBA" id="ARBA00022475"/>
    </source>
</evidence>
<keyword evidence="2" id="KW-1003">Cell membrane</keyword>
<proteinExistence type="predicted"/>
<keyword evidence="3" id="KW-0449">Lipoprotein</keyword>
<dbReference type="AlphaFoldDB" id="A0A9Q0KCR2"/>
<evidence type="ECO:0000256" key="1">
    <source>
        <dbReference type="ARBA" id="ARBA00004609"/>
    </source>
</evidence>
<keyword evidence="7" id="KW-0325">Glycoprotein</keyword>
<feature type="chain" id="PRO_5040314279" description="X8 domain-containing protein" evidence="10">
    <location>
        <begin position="26"/>
        <end position="559"/>
    </location>
</feature>
<feature type="signal peptide" evidence="10">
    <location>
        <begin position="1"/>
        <end position="25"/>
    </location>
</feature>
<dbReference type="EMBL" id="JAMYWD010000006">
    <property type="protein sequence ID" value="KAJ4968111.1"/>
    <property type="molecule type" value="Genomic_DNA"/>
</dbReference>
<dbReference type="Proteomes" id="UP001141806">
    <property type="component" value="Unassembled WGS sequence"/>
</dbReference>
<protein>
    <recommendedName>
        <fullName evidence="11">X8 domain-containing protein</fullName>
    </recommendedName>
</protein>
<dbReference type="SMART" id="SM00768">
    <property type="entry name" value="X8"/>
    <property type="match status" value="1"/>
</dbReference>
<evidence type="ECO:0000256" key="9">
    <source>
        <dbReference type="SAM" id="Phobius"/>
    </source>
</evidence>
<keyword evidence="13" id="KW-1185">Reference proteome</keyword>
<dbReference type="PANTHER" id="PTHR31044">
    <property type="entry name" value="BETA-1,3 GLUCANASE"/>
    <property type="match status" value="1"/>
</dbReference>
<feature type="compositionally biased region" description="Polar residues" evidence="8">
    <location>
        <begin position="318"/>
        <end position="330"/>
    </location>
</feature>
<feature type="region of interest" description="Disordered" evidence="8">
    <location>
        <begin position="305"/>
        <end position="342"/>
    </location>
</feature>
<evidence type="ECO:0000256" key="7">
    <source>
        <dbReference type="ARBA" id="ARBA00023180"/>
    </source>
</evidence>
<evidence type="ECO:0000313" key="13">
    <source>
        <dbReference type="Proteomes" id="UP001141806"/>
    </source>
</evidence>
<dbReference type="Pfam" id="PF07983">
    <property type="entry name" value="X8"/>
    <property type="match status" value="1"/>
</dbReference>
<keyword evidence="9" id="KW-1133">Transmembrane helix</keyword>
<gene>
    <name evidence="12" type="ORF">NE237_014812</name>
</gene>
<reference evidence="12" key="1">
    <citation type="journal article" date="2023" name="Plant J.">
        <title>The genome of the king protea, Protea cynaroides.</title>
        <authorList>
            <person name="Chang J."/>
            <person name="Duong T.A."/>
            <person name="Schoeman C."/>
            <person name="Ma X."/>
            <person name="Roodt D."/>
            <person name="Barker N."/>
            <person name="Li Z."/>
            <person name="Van de Peer Y."/>
            <person name="Mizrachi E."/>
        </authorList>
    </citation>
    <scope>NUCLEOTIDE SEQUENCE</scope>
    <source>
        <tissue evidence="12">Young leaves</tissue>
    </source>
</reference>
<feature type="transmembrane region" description="Helical" evidence="9">
    <location>
        <begin position="537"/>
        <end position="556"/>
    </location>
</feature>
<feature type="compositionally biased region" description="Low complexity" evidence="8">
    <location>
        <begin position="499"/>
        <end position="516"/>
    </location>
</feature>
<evidence type="ECO:0000256" key="10">
    <source>
        <dbReference type="SAM" id="SignalP"/>
    </source>
</evidence>